<gene>
    <name evidence="2" type="ORF">SAMN05443144_101405</name>
</gene>
<reference evidence="2 3" key="1">
    <citation type="submission" date="2016-11" db="EMBL/GenBank/DDBJ databases">
        <authorList>
            <person name="Jaros S."/>
            <person name="Januszkiewicz K."/>
            <person name="Wedrychowicz H."/>
        </authorList>
    </citation>
    <scope>NUCLEOTIDE SEQUENCE [LARGE SCALE GENOMIC DNA]</scope>
    <source>
        <strain evidence="2 3">DSM 21986</strain>
    </source>
</reference>
<dbReference type="InterPro" id="IPR011250">
    <property type="entry name" value="OMP/PagP_B-barrel"/>
</dbReference>
<keyword evidence="3" id="KW-1185">Reference proteome</keyword>
<dbReference type="InterPro" id="IPR018550">
    <property type="entry name" value="Lipid-A_deacylase-rel"/>
</dbReference>
<feature type="signal peptide" evidence="1">
    <location>
        <begin position="1"/>
        <end position="25"/>
    </location>
</feature>
<evidence type="ECO:0000313" key="2">
    <source>
        <dbReference type="EMBL" id="SHE48775.1"/>
    </source>
</evidence>
<sequence>MKSLYHVKVLFVLLGLSFLASAVRAQPESATDSTDQQTYENKTQRQLRSQSLANPNEFSVWMGFALDSYRLWGKTQDAHIRSFGLRYNRKLVRAYDSVLEYNLRVNLYSNYSYQGFEPYTYKNSLSGFGISPVGLQLNFLSTGTFQPFVNISTGLMYMDKPFPDNRGKKLNFTFDAGGGVEMMIFPSVSLSLGVRYHHLSNGERGQVNPGIDSNFYYTSITFF</sequence>
<dbReference type="EMBL" id="FQUS01000001">
    <property type="protein sequence ID" value="SHE48775.1"/>
    <property type="molecule type" value="Genomic_DNA"/>
</dbReference>
<feature type="chain" id="PRO_5013290795" evidence="1">
    <location>
        <begin position="26"/>
        <end position="223"/>
    </location>
</feature>
<name>A0A1M4TWC5_9BACT</name>
<dbReference type="OrthoDB" id="1524617at2"/>
<dbReference type="Proteomes" id="UP000184041">
    <property type="component" value="Unassembled WGS sequence"/>
</dbReference>
<keyword evidence="1" id="KW-0732">Signal</keyword>
<dbReference type="RefSeq" id="WP_073059119.1">
    <property type="nucleotide sequence ID" value="NZ_FQUS01000001.1"/>
</dbReference>
<evidence type="ECO:0000256" key="1">
    <source>
        <dbReference type="SAM" id="SignalP"/>
    </source>
</evidence>
<dbReference type="AlphaFoldDB" id="A0A1M4TWC5"/>
<organism evidence="2 3">
    <name type="scientific">Fodinibius roseus</name>
    <dbReference type="NCBI Taxonomy" id="1194090"/>
    <lineage>
        <taxon>Bacteria</taxon>
        <taxon>Pseudomonadati</taxon>
        <taxon>Balneolota</taxon>
        <taxon>Balneolia</taxon>
        <taxon>Balneolales</taxon>
        <taxon>Balneolaceae</taxon>
        <taxon>Fodinibius</taxon>
    </lineage>
</organism>
<dbReference type="Gene3D" id="2.40.160.20">
    <property type="match status" value="1"/>
</dbReference>
<dbReference type="STRING" id="1194090.SAMN05443144_101405"/>
<protein>
    <submittedName>
        <fullName evidence="2">Lipid A 3-O-deacylase (PagL)</fullName>
    </submittedName>
</protein>
<accession>A0A1M4TWC5</accession>
<proteinExistence type="predicted"/>
<evidence type="ECO:0000313" key="3">
    <source>
        <dbReference type="Proteomes" id="UP000184041"/>
    </source>
</evidence>
<dbReference type="Pfam" id="PF09411">
    <property type="entry name" value="PagL"/>
    <property type="match status" value="1"/>
</dbReference>
<dbReference type="SUPFAM" id="SSF56925">
    <property type="entry name" value="OMPA-like"/>
    <property type="match status" value="1"/>
</dbReference>